<evidence type="ECO:0000256" key="3">
    <source>
        <dbReference type="ARBA" id="ARBA00022574"/>
    </source>
</evidence>
<name>A0ABM3G851_NEOLC</name>
<evidence type="ECO:0000256" key="1">
    <source>
        <dbReference type="ARBA" id="ARBA00004496"/>
    </source>
</evidence>
<keyword evidence="7" id="KW-1185">Reference proteome</keyword>
<dbReference type="Gene3D" id="2.130.10.10">
    <property type="entry name" value="YVTN repeat-like/Quinoprotein amine dehydrogenase"/>
    <property type="match status" value="2"/>
</dbReference>
<proteinExistence type="predicted"/>
<dbReference type="SUPFAM" id="SSF50978">
    <property type="entry name" value="WD40 repeat-like"/>
    <property type="match status" value="1"/>
</dbReference>
<keyword evidence="2" id="KW-0963">Cytoplasm</keyword>
<comment type="subcellular location">
    <subcellularLocation>
        <location evidence="1">Cytoplasm</location>
    </subcellularLocation>
</comment>
<evidence type="ECO:0000313" key="7">
    <source>
        <dbReference type="Proteomes" id="UP000829291"/>
    </source>
</evidence>
<dbReference type="Pfam" id="PF00400">
    <property type="entry name" value="WD40"/>
    <property type="match status" value="1"/>
</dbReference>
<keyword evidence="3 5" id="KW-0853">WD repeat</keyword>
<dbReference type="InterPro" id="IPR036322">
    <property type="entry name" value="WD40_repeat_dom_sf"/>
</dbReference>
<feature type="region of interest" description="Disordered" evidence="6">
    <location>
        <begin position="1"/>
        <end position="40"/>
    </location>
</feature>
<protein>
    <submittedName>
        <fullName evidence="8">Cytoplasmic dynein 2 intermediate chain 2 isoform X1</fullName>
    </submittedName>
</protein>
<keyword evidence="4" id="KW-0677">Repeat</keyword>
<dbReference type="InterPro" id="IPR001680">
    <property type="entry name" value="WD40_rpt"/>
</dbReference>
<feature type="compositionally biased region" description="Polar residues" evidence="6">
    <location>
        <begin position="12"/>
        <end position="29"/>
    </location>
</feature>
<organism evidence="7 8">
    <name type="scientific">Neodiprion lecontei</name>
    <name type="common">Redheaded pine sawfly</name>
    <dbReference type="NCBI Taxonomy" id="441921"/>
    <lineage>
        <taxon>Eukaryota</taxon>
        <taxon>Metazoa</taxon>
        <taxon>Ecdysozoa</taxon>
        <taxon>Arthropoda</taxon>
        <taxon>Hexapoda</taxon>
        <taxon>Insecta</taxon>
        <taxon>Pterygota</taxon>
        <taxon>Neoptera</taxon>
        <taxon>Endopterygota</taxon>
        <taxon>Hymenoptera</taxon>
        <taxon>Tenthredinoidea</taxon>
        <taxon>Diprionidae</taxon>
        <taxon>Diprioninae</taxon>
        <taxon>Neodiprion</taxon>
    </lineage>
</organism>
<dbReference type="GeneID" id="107225159"/>
<sequence>MFSDESFPPVGFSSQASLDKSQSTANVQTEEIHCQESKNQVFEPKDVETQTVCQDKTSPQVDYQKLAAFLKRVTPSVLDELDEIYGSTAFDGYDVASSGEPSTSVKLLTKFHTLNEADAEAKISCVTWSAGGGSLALSYSTVCHDTWCNHTSSIRIFNFTKEDQFPSTPNRSLEVNSCVTALSYHPVEPSILAAGLFNGDVLVWNLRDDKSSALLQLSAHVDTLSMIQWRPTLVNGVFPLVTAGRDGYLLVHKLTANFTNVDLYKRFKISKEHNPSEKTRPRSASGKKERAVEPGLCITAFNFSTIDQTTFVLGTLCGGLYRCNIDQGTPVEGIVYSSRDTTDPVVDEFERHQGSITSIILSKTCDTFVTSGTDKEIRIYRLSQFNSLHVIGVEDTVTGLSWVMGNWNIFTAYGAGQIITFYNLENEKNLPKMLLKTNGRETNCLQFNTKRELVAIGVSDGDLEIWKIPQNMVY</sequence>
<feature type="repeat" description="WD" evidence="5">
    <location>
        <begin position="349"/>
        <end position="390"/>
    </location>
</feature>
<dbReference type="RefSeq" id="XP_046596445.1">
    <property type="nucleotide sequence ID" value="XM_046740489.1"/>
</dbReference>
<evidence type="ECO:0000256" key="2">
    <source>
        <dbReference type="ARBA" id="ARBA00022490"/>
    </source>
</evidence>
<dbReference type="PROSITE" id="PS50082">
    <property type="entry name" value="WD_REPEATS_2"/>
    <property type="match status" value="1"/>
</dbReference>
<evidence type="ECO:0000313" key="8">
    <source>
        <dbReference type="RefSeq" id="XP_046596445.1"/>
    </source>
</evidence>
<dbReference type="Proteomes" id="UP000829291">
    <property type="component" value="Chromosome 5"/>
</dbReference>
<dbReference type="SMART" id="SM00320">
    <property type="entry name" value="WD40"/>
    <property type="match status" value="4"/>
</dbReference>
<evidence type="ECO:0000256" key="5">
    <source>
        <dbReference type="PROSITE-ProRule" id="PRU00221"/>
    </source>
</evidence>
<accession>A0ABM3G851</accession>
<dbReference type="InterPro" id="IPR050687">
    <property type="entry name" value="Dynein_IC"/>
</dbReference>
<dbReference type="PANTHER" id="PTHR12442:SF26">
    <property type="entry name" value="CYTOPLASMIC DYNEIN 2 INTERMEDIATE CHAIN 2"/>
    <property type="match status" value="1"/>
</dbReference>
<evidence type="ECO:0000256" key="6">
    <source>
        <dbReference type="SAM" id="MobiDB-lite"/>
    </source>
</evidence>
<gene>
    <name evidence="8" type="primary">LOC107225159</name>
</gene>
<evidence type="ECO:0000256" key="4">
    <source>
        <dbReference type="ARBA" id="ARBA00022737"/>
    </source>
</evidence>
<reference evidence="8" key="1">
    <citation type="submission" date="2025-08" db="UniProtKB">
        <authorList>
            <consortium name="RefSeq"/>
        </authorList>
    </citation>
    <scope>IDENTIFICATION</scope>
    <source>
        <tissue evidence="8">Thorax and Abdomen</tissue>
    </source>
</reference>
<dbReference type="InterPro" id="IPR015943">
    <property type="entry name" value="WD40/YVTN_repeat-like_dom_sf"/>
</dbReference>
<dbReference type="PANTHER" id="PTHR12442">
    <property type="entry name" value="DYNEIN INTERMEDIATE CHAIN"/>
    <property type="match status" value="1"/>
</dbReference>